<keyword evidence="16" id="KW-1185">Reference proteome</keyword>
<dbReference type="Pfam" id="PF07715">
    <property type="entry name" value="Plug"/>
    <property type="match status" value="1"/>
</dbReference>
<accession>A0A0A6P275</accession>
<evidence type="ECO:0000256" key="9">
    <source>
        <dbReference type="ARBA" id="ARBA00023170"/>
    </source>
</evidence>
<dbReference type="InterPro" id="IPR037066">
    <property type="entry name" value="Plug_dom_sf"/>
</dbReference>
<keyword evidence="5 11" id="KW-0812">Transmembrane</keyword>
<evidence type="ECO:0000256" key="6">
    <source>
        <dbReference type="ARBA" id="ARBA00022729"/>
    </source>
</evidence>
<keyword evidence="8 11" id="KW-0472">Membrane</keyword>
<dbReference type="PANTHER" id="PTHR30069:SF29">
    <property type="entry name" value="HEMOGLOBIN AND HEMOGLOBIN-HAPTOGLOBIN-BINDING PROTEIN 1-RELATED"/>
    <property type="match status" value="1"/>
</dbReference>
<evidence type="ECO:0000256" key="5">
    <source>
        <dbReference type="ARBA" id="ARBA00022692"/>
    </source>
</evidence>
<comment type="caution">
    <text evidence="15">The sequence shown here is derived from an EMBL/GenBank/DDBJ whole genome shotgun (WGS) entry which is preliminary data.</text>
</comment>
<sequence>MIEYLQELDFEQLTAIEVTLDEVFDVFDGLVKKRTVKVATGVEQSTARAPAVTTVITAQDIEAMGANNLNQVLEMVPGLHVARSSQNYSSLYIIRGVYSDNNAQVLLLINGIPIKSLFVGNRGMTWAGMSANVIARIEIIRGPGSAVYGADAFGGVINVITKSKDDIDGTEAGIRMESFDTQEAFLLHSDNWAGFDVALGLEYGTTDGHGAQIEADAQTQFDQIFGTQASLAPGSVNLEHDHLDAHLDISRDVWQWRADYQKLSDFGTGVGITQALDPSGKYTGERLNTDLTYHNLDLTENWDVTAQLSYVAMTIETSTPIGFFPPGAFGGAYPYGQISYLKMSERHTRLDLSGFYSGFKKHKVRLGTGYYYGEINEVVSRVNYGINRGQAIPPGTDLIDVSDTDFAFIPEKDRKNWYLFLQDVWLFAPDWEFTAGLRYDEYSDFGSTLNPRFALVWDTRPDLTSKFLYGRAFRAPAFGELYSISNAVALGNPDLEPEILDSWELAFDYRATDNLHLALNLFRYKWRDAIHFVANPGGETRTAQNARSQTGRGLEFESRWKMTKRASLLANYAYQESKDEEDQDAGNAPQHQAYLRTDWLVYPNWYLDTQVNWVGKRHRTSDDPRTSLDGYTTVDLTLRRKDIREGHWNLALGVRNLFDDDAREPSRGPTSRGIVSIPNDLPLAGRHFFMEMRYQF</sequence>
<dbReference type="Gene3D" id="2.40.170.20">
    <property type="entry name" value="TonB-dependent receptor, beta-barrel domain"/>
    <property type="match status" value="1"/>
</dbReference>
<dbReference type="PROSITE" id="PS52016">
    <property type="entry name" value="TONB_DEPENDENT_REC_3"/>
    <property type="match status" value="1"/>
</dbReference>
<dbReference type="Proteomes" id="UP000030428">
    <property type="component" value="Unassembled WGS sequence"/>
</dbReference>
<dbReference type="GO" id="GO:0009279">
    <property type="term" value="C:cell outer membrane"/>
    <property type="evidence" value="ECO:0007669"/>
    <property type="project" value="UniProtKB-SubCell"/>
</dbReference>
<reference evidence="15 16" key="1">
    <citation type="journal article" date="2016" name="Front. Microbiol.">
        <title>Single-Cell (Meta-)Genomics of a Dimorphic Candidatus Thiomargarita nelsonii Reveals Genomic Plasticity.</title>
        <authorList>
            <person name="Flood B.E."/>
            <person name="Fliss P."/>
            <person name="Jones D.S."/>
            <person name="Dick G.J."/>
            <person name="Jain S."/>
            <person name="Kaster A.K."/>
            <person name="Winkel M."/>
            <person name="Mussmann M."/>
            <person name="Bailey J."/>
        </authorList>
    </citation>
    <scope>NUCLEOTIDE SEQUENCE [LARGE SCALE GENOMIC DNA]</scope>
    <source>
        <strain evidence="15">Hydrate Ridge</strain>
    </source>
</reference>
<dbReference type="EMBL" id="JSZA02000130">
    <property type="protein sequence ID" value="KHD04965.1"/>
    <property type="molecule type" value="Genomic_DNA"/>
</dbReference>
<dbReference type="InterPro" id="IPR000531">
    <property type="entry name" value="Beta-barrel_TonB"/>
</dbReference>
<keyword evidence="10 11" id="KW-0998">Cell outer membrane</keyword>
<gene>
    <name evidence="15" type="ORF">PN36_24645</name>
</gene>
<organism evidence="15 16">
    <name type="scientific">Candidatus Thiomargarita nelsonii</name>
    <dbReference type="NCBI Taxonomy" id="1003181"/>
    <lineage>
        <taxon>Bacteria</taxon>
        <taxon>Pseudomonadati</taxon>
        <taxon>Pseudomonadota</taxon>
        <taxon>Gammaproteobacteria</taxon>
        <taxon>Thiotrichales</taxon>
        <taxon>Thiotrichaceae</taxon>
        <taxon>Thiomargarita</taxon>
    </lineage>
</organism>
<evidence type="ECO:0000313" key="15">
    <source>
        <dbReference type="EMBL" id="KHD04965.1"/>
    </source>
</evidence>
<evidence type="ECO:0000259" key="14">
    <source>
        <dbReference type="Pfam" id="PF07715"/>
    </source>
</evidence>
<evidence type="ECO:0000256" key="7">
    <source>
        <dbReference type="ARBA" id="ARBA00023077"/>
    </source>
</evidence>
<comment type="subcellular location">
    <subcellularLocation>
        <location evidence="1 11">Cell outer membrane</location>
        <topology evidence="1 11">Multi-pass membrane protein</topology>
    </subcellularLocation>
</comment>
<evidence type="ECO:0000259" key="13">
    <source>
        <dbReference type="Pfam" id="PF00593"/>
    </source>
</evidence>
<comment type="similarity">
    <text evidence="2">Belongs to the TonB-dependent receptor family. Hemoglobin/haptoglobin binding protein subfamily.</text>
</comment>
<dbReference type="Gene3D" id="2.170.130.10">
    <property type="entry name" value="TonB-dependent receptor, plug domain"/>
    <property type="match status" value="1"/>
</dbReference>
<keyword evidence="9" id="KW-0675">Receptor</keyword>
<keyword evidence="6" id="KW-0732">Signal</keyword>
<evidence type="ECO:0000256" key="3">
    <source>
        <dbReference type="ARBA" id="ARBA00022448"/>
    </source>
</evidence>
<evidence type="ECO:0000256" key="12">
    <source>
        <dbReference type="RuleBase" id="RU003357"/>
    </source>
</evidence>
<dbReference type="InterPro" id="IPR039426">
    <property type="entry name" value="TonB-dep_rcpt-like"/>
</dbReference>
<keyword evidence="3 11" id="KW-0813">Transport</keyword>
<dbReference type="PANTHER" id="PTHR30069">
    <property type="entry name" value="TONB-DEPENDENT OUTER MEMBRANE RECEPTOR"/>
    <property type="match status" value="1"/>
</dbReference>
<protein>
    <recommendedName>
        <fullName evidence="17">TonB-dependent receptor</fullName>
    </recommendedName>
</protein>
<evidence type="ECO:0000256" key="2">
    <source>
        <dbReference type="ARBA" id="ARBA00008143"/>
    </source>
</evidence>
<evidence type="ECO:0000256" key="1">
    <source>
        <dbReference type="ARBA" id="ARBA00004571"/>
    </source>
</evidence>
<evidence type="ECO:0000256" key="11">
    <source>
        <dbReference type="PROSITE-ProRule" id="PRU01360"/>
    </source>
</evidence>
<keyword evidence="4 11" id="KW-1134">Transmembrane beta strand</keyword>
<dbReference type="SUPFAM" id="SSF56935">
    <property type="entry name" value="Porins"/>
    <property type="match status" value="1"/>
</dbReference>
<feature type="domain" description="TonB-dependent receptor plug" evidence="14">
    <location>
        <begin position="48"/>
        <end position="156"/>
    </location>
</feature>
<dbReference type="CDD" id="cd01347">
    <property type="entry name" value="ligand_gated_channel"/>
    <property type="match status" value="1"/>
</dbReference>
<evidence type="ECO:0000256" key="4">
    <source>
        <dbReference type="ARBA" id="ARBA00022452"/>
    </source>
</evidence>
<keyword evidence="7 12" id="KW-0798">TonB box</keyword>
<evidence type="ECO:0000256" key="8">
    <source>
        <dbReference type="ARBA" id="ARBA00023136"/>
    </source>
</evidence>
<evidence type="ECO:0000256" key="10">
    <source>
        <dbReference type="ARBA" id="ARBA00023237"/>
    </source>
</evidence>
<evidence type="ECO:0008006" key="17">
    <source>
        <dbReference type="Google" id="ProtNLM"/>
    </source>
</evidence>
<proteinExistence type="inferred from homology"/>
<evidence type="ECO:0000313" key="16">
    <source>
        <dbReference type="Proteomes" id="UP000030428"/>
    </source>
</evidence>
<dbReference type="GO" id="GO:0044718">
    <property type="term" value="P:siderophore transmembrane transport"/>
    <property type="evidence" value="ECO:0007669"/>
    <property type="project" value="TreeGrafter"/>
</dbReference>
<dbReference type="Pfam" id="PF00593">
    <property type="entry name" value="TonB_dep_Rec_b-barrel"/>
    <property type="match status" value="1"/>
</dbReference>
<dbReference type="GO" id="GO:0015344">
    <property type="term" value="F:siderophore uptake transmembrane transporter activity"/>
    <property type="evidence" value="ECO:0007669"/>
    <property type="project" value="TreeGrafter"/>
</dbReference>
<name>A0A0A6P275_9GAMM</name>
<dbReference type="AlphaFoldDB" id="A0A0A6P275"/>
<dbReference type="InterPro" id="IPR036942">
    <property type="entry name" value="Beta-barrel_TonB_sf"/>
</dbReference>
<feature type="domain" description="TonB-dependent receptor-like beta-barrel" evidence="13">
    <location>
        <begin position="274"/>
        <end position="657"/>
    </location>
</feature>
<dbReference type="InterPro" id="IPR012910">
    <property type="entry name" value="Plug_dom"/>
</dbReference>